<comment type="subunit">
    <text evidence="3">Interacts with hair keratins.</text>
</comment>
<reference evidence="4" key="1">
    <citation type="submission" date="2025-08" db="UniProtKB">
        <authorList>
            <consortium name="Ensembl"/>
        </authorList>
    </citation>
    <scope>IDENTIFICATION</scope>
</reference>
<organism evidence="4 5">
    <name type="scientific">Cebus imitator</name>
    <name type="common">Panamanian white-faced capuchin</name>
    <name type="synonym">Cebus capucinus imitator</name>
    <dbReference type="NCBI Taxonomy" id="2715852"/>
    <lineage>
        <taxon>Eukaryota</taxon>
        <taxon>Metazoa</taxon>
        <taxon>Chordata</taxon>
        <taxon>Craniata</taxon>
        <taxon>Vertebrata</taxon>
        <taxon>Euteleostomi</taxon>
        <taxon>Mammalia</taxon>
        <taxon>Eutheria</taxon>
        <taxon>Euarchontoglires</taxon>
        <taxon>Primates</taxon>
        <taxon>Haplorrhini</taxon>
        <taxon>Platyrrhini</taxon>
        <taxon>Cebidae</taxon>
        <taxon>Cebinae</taxon>
        <taxon>Cebus</taxon>
    </lineage>
</organism>
<comment type="function">
    <text evidence="1 3">In the hair cortex, hair keratin intermediate filaments are embedded in an interfilamentous matrix, consisting of hair keratin-associated proteins (KRTAP), which are essential for the formation of a rigid and resistant hair shaft through their extensive disulfide bond cross-linking with abundant cysteine residues of hair keratins. The matrix proteins include the high-sulfur and high-glycine-tyrosine keratins.</text>
</comment>
<evidence type="ECO:0000256" key="1">
    <source>
        <dbReference type="ARBA" id="ARBA00003327"/>
    </source>
</evidence>
<accession>A0A2K5PK72</accession>
<evidence type="ECO:0000313" key="4">
    <source>
        <dbReference type="Ensembl" id="ENSCCAP00000004049.1"/>
    </source>
</evidence>
<evidence type="ECO:0000256" key="2">
    <source>
        <dbReference type="ARBA" id="ARBA00022744"/>
    </source>
</evidence>
<protein>
    <recommendedName>
        <fullName evidence="3">Keratin-associated protein</fullName>
    </recommendedName>
</protein>
<dbReference type="Proteomes" id="UP000233040">
    <property type="component" value="Unassembled WGS sequence"/>
</dbReference>
<dbReference type="GO" id="GO:0045095">
    <property type="term" value="C:keratin filament"/>
    <property type="evidence" value="ECO:0007669"/>
    <property type="project" value="UniProtKB-UniRule"/>
</dbReference>
<reference evidence="4" key="2">
    <citation type="submission" date="2025-09" db="UniProtKB">
        <authorList>
            <consortium name="Ensembl"/>
        </authorList>
    </citation>
    <scope>IDENTIFICATION</scope>
</reference>
<name>A0A2K5PK72_CEBIM</name>
<dbReference type="GO" id="GO:0005829">
    <property type="term" value="C:cytosol"/>
    <property type="evidence" value="ECO:0007669"/>
    <property type="project" value="UniProtKB-ARBA"/>
</dbReference>
<dbReference type="Pfam" id="PF05287">
    <property type="entry name" value="PMG"/>
    <property type="match status" value="1"/>
</dbReference>
<dbReference type="AlphaFoldDB" id="A0A2K5PK72"/>
<proteinExistence type="inferred from homology"/>
<keyword evidence="2 3" id="KW-0416">Keratin</keyword>
<dbReference type="STRING" id="9516.ENSCCAP00000004049"/>
<comment type="similarity">
    <text evidence="3">Belongs to the PMG family.</text>
</comment>
<sequence length="140" mass="15340">MSFNCCSRNFSSHSCGGYLCYPGSSSGSPYPRNLVNSTDLCSPRTSQLACQETCWEPSSCQTSCVKSSPCQTFCCYLRIPMLCNSCSTCAVWVSGCCSLSYGSRSCSSLSYGSKGFRTLNYRIHILPPNLFSPFCRSGFY</sequence>
<dbReference type="InterPro" id="IPR007951">
    <property type="entry name" value="KRTAP_PMG"/>
</dbReference>
<evidence type="ECO:0000256" key="3">
    <source>
        <dbReference type="RuleBase" id="RU369044"/>
    </source>
</evidence>
<dbReference type="OMA" id="YRTCQSP"/>
<keyword evidence="5" id="KW-1185">Reference proteome</keyword>
<evidence type="ECO:0000313" key="5">
    <source>
        <dbReference type="Proteomes" id="UP000233040"/>
    </source>
</evidence>
<dbReference type="GeneTree" id="ENSGT00940000162756"/>
<dbReference type="Ensembl" id="ENSCCAT00000021050.1">
    <property type="protein sequence ID" value="ENSCCAP00000004049.1"/>
    <property type="gene ID" value="ENSCCAG00000019354.1"/>
</dbReference>